<evidence type="ECO:0000313" key="1">
    <source>
        <dbReference type="EMBL" id="KAL0243973.1"/>
    </source>
</evidence>
<keyword evidence="2" id="KW-1185">Reference proteome</keyword>
<sequence length="303" mass="32904">MSLRTQILHGAIHHLPTHSFTRPALILALSQLRPEVSDPEGVIDTLFGPGGVAPVRALVESWEEEGKAVMKGTGEGKGKKGLERVLGRRLQWSAGVGEHLVEAYANLATPQTTHSIPLPLTALQAILSSLPSLPPAYTPPHAPQRPLISKPLFPRFSTSSLPIIRANPFGPLAYAWRIADEALYLAEDQLATTKAKQSDVKRGYWDEPVGPGPEWYGHRLGLGLVYLAAESHLLQAYPAGLGPTPGSSNPHLPAALASLRNNLGRYEELAKSIENTEQNVGDAMGFVDYVARSWQGLIKSRYW</sequence>
<proteinExistence type="predicted"/>
<name>A0ABR3BNB6_9TREE</name>
<accession>A0ABR3BNB6</accession>
<dbReference type="Proteomes" id="UP000054399">
    <property type="component" value="Unassembled WGS sequence"/>
</dbReference>
<dbReference type="GeneID" id="91992092"/>
<reference evidence="1 2" key="2">
    <citation type="submission" date="2024-01" db="EMBL/GenBank/DDBJ databases">
        <title>Comparative genomics of Cryptococcus and Kwoniella reveals pathogenesis evolution and contrasting modes of karyotype evolution via chromosome fusion or intercentromeric recombination.</title>
        <authorList>
            <person name="Coelho M.A."/>
            <person name="David-Palma M."/>
            <person name="Shea T."/>
            <person name="Bowers K."/>
            <person name="Mcginley-Smith S."/>
            <person name="Mohammad A.W."/>
            <person name="Gnirke A."/>
            <person name="Yurkov A.M."/>
            <person name="Nowrousian M."/>
            <person name="Sun S."/>
            <person name="Cuomo C.A."/>
            <person name="Heitman J."/>
        </authorList>
    </citation>
    <scope>NUCLEOTIDE SEQUENCE [LARGE SCALE GENOMIC DNA]</scope>
    <source>
        <strain evidence="1 2">IND107</strain>
    </source>
</reference>
<dbReference type="RefSeq" id="XP_066612340.1">
    <property type="nucleotide sequence ID" value="XM_066759693.1"/>
</dbReference>
<gene>
    <name evidence="1" type="ORF">I308_105236</name>
</gene>
<evidence type="ECO:0008006" key="3">
    <source>
        <dbReference type="Google" id="ProtNLM"/>
    </source>
</evidence>
<organism evidence="1 2">
    <name type="scientific">Cryptococcus tetragattii IND107</name>
    <dbReference type="NCBI Taxonomy" id="1296105"/>
    <lineage>
        <taxon>Eukaryota</taxon>
        <taxon>Fungi</taxon>
        <taxon>Dikarya</taxon>
        <taxon>Basidiomycota</taxon>
        <taxon>Agaricomycotina</taxon>
        <taxon>Tremellomycetes</taxon>
        <taxon>Tremellales</taxon>
        <taxon>Cryptococcaceae</taxon>
        <taxon>Cryptococcus</taxon>
        <taxon>Cryptococcus gattii species complex</taxon>
    </lineage>
</organism>
<comment type="caution">
    <text evidence="1">The sequence shown here is derived from an EMBL/GenBank/DDBJ whole genome shotgun (WGS) entry which is preliminary data.</text>
</comment>
<protein>
    <recommendedName>
        <fullName evidence="3">COQ9 domain-containing protein</fullName>
    </recommendedName>
</protein>
<evidence type="ECO:0000313" key="2">
    <source>
        <dbReference type="Proteomes" id="UP000054399"/>
    </source>
</evidence>
<reference evidence="2" key="1">
    <citation type="submission" date="2015-01" db="EMBL/GenBank/DDBJ databases">
        <title>The Genome Sequence of Cryptococcus gattii MMRL2647.</title>
        <authorList>
            <consortium name="The Broad Institute Genomics Platform"/>
            <person name="Cuomo C."/>
            <person name="Litvintseva A."/>
            <person name="Chen Y."/>
            <person name="Heitman J."/>
            <person name="Sun S."/>
            <person name="Springer D."/>
            <person name="Dromer F."/>
            <person name="Young S."/>
            <person name="Zeng Q."/>
            <person name="Gargeya S."/>
            <person name="Abouelleil A."/>
            <person name="Alvarado L."/>
            <person name="Chapman S.B."/>
            <person name="Gainer-Dewar J."/>
            <person name="Goldberg J."/>
            <person name="Griggs A."/>
            <person name="Gujja S."/>
            <person name="Hansen M."/>
            <person name="Howarth C."/>
            <person name="Imamovic A."/>
            <person name="Larimer J."/>
            <person name="Murphy C."/>
            <person name="Naylor J."/>
            <person name="Pearson M."/>
            <person name="Priest M."/>
            <person name="Roberts A."/>
            <person name="Saif S."/>
            <person name="Shea T."/>
            <person name="Sykes S."/>
            <person name="Wortman J."/>
            <person name="Nusbaum C."/>
            <person name="Birren B."/>
        </authorList>
    </citation>
    <scope>NUCLEOTIDE SEQUENCE [LARGE SCALE GENOMIC DNA]</scope>
    <source>
        <strain evidence="2">IND107</strain>
    </source>
</reference>
<dbReference type="EMBL" id="ATAM02000009">
    <property type="protein sequence ID" value="KAL0243973.1"/>
    <property type="molecule type" value="Genomic_DNA"/>
</dbReference>